<evidence type="ECO:0000313" key="2">
    <source>
        <dbReference type="EMBL" id="AJY74434.1"/>
    </source>
</evidence>
<dbReference type="EMBL" id="CP011058">
    <property type="protein sequence ID" value="AJY74434.1"/>
    <property type="molecule type" value="Genomic_DNA"/>
</dbReference>
<dbReference type="SUPFAM" id="SSF55681">
    <property type="entry name" value="Class II aaRS and biotin synthetases"/>
    <property type="match status" value="1"/>
</dbReference>
<dbReference type="HOGENOM" id="CLU_022986_5_0_9"/>
<dbReference type="InterPro" id="IPR045864">
    <property type="entry name" value="aa-tRNA-synth_II/BPL/LPL"/>
</dbReference>
<dbReference type="GO" id="GO:0009249">
    <property type="term" value="P:protein lipoylation"/>
    <property type="evidence" value="ECO:0007669"/>
    <property type="project" value="UniProtKB-ARBA"/>
</dbReference>
<dbReference type="PANTHER" id="PTHR43679:SF2">
    <property type="entry name" value="OCTANOYL-[GCVH]:PROTEIN N-OCTANOYLTRANSFERASE"/>
    <property type="match status" value="1"/>
</dbReference>
<dbReference type="RefSeq" id="WP_045669869.1">
    <property type="nucleotide sequence ID" value="NZ_CP011058.1"/>
</dbReference>
<feature type="domain" description="BPL/LPL catalytic" evidence="1">
    <location>
        <begin position="29"/>
        <end position="250"/>
    </location>
</feature>
<dbReference type="InterPro" id="IPR004143">
    <property type="entry name" value="BPL_LPL_catalytic"/>
</dbReference>
<dbReference type="OrthoDB" id="9774653at2"/>
<keyword evidence="3" id="KW-1185">Reference proteome</keyword>
<dbReference type="STRING" id="1126833.VN24_07425"/>
<reference evidence="2" key="1">
    <citation type="journal article" date="2015" name="J. Biotechnol.">
        <title>Complete genome sequence of Paenibacillus beijingensis 7188(T) (=DSM 24997(T)), a novel rhizobacterium from jujube garden soil.</title>
        <authorList>
            <person name="Kwak Y."/>
            <person name="Shin J.H."/>
        </authorList>
    </citation>
    <scope>NUCLEOTIDE SEQUENCE [LARGE SCALE GENOMIC DNA]</scope>
    <source>
        <strain evidence="2">DSM 24997</strain>
    </source>
</reference>
<protein>
    <submittedName>
        <fullName evidence="2">Octanoyltransferase</fullName>
    </submittedName>
</protein>
<dbReference type="CDD" id="cd16443">
    <property type="entry name" value="LplA"/>
    <property type="match status" value="1"/>
</dbReference>
<dbReference type="GO" id="GO:0016740">
    <property type="term" value="F:transferase activity"/>
    <property type="evidence" value="ECO:0007669"/>
    <property type="project" value="UniProtKB-KW"/>
</dbReference>
<dbReference type="InterPro" id="IPR050664">
    <property type="entry name" value="Octanoyltrans_LipM/LipL"/>
</dbReference>
<organism evidence="2 3">
    <name type="scientific">Paenibacillus beijingensis</name>
    <dbReference type="NCBI Taxonomy" id="1126833"/>
    <lineage>
        <taxon>Bacteria</taxon>
        <taxon>Bacillati</taxon>
        <taxon>Bacillota</taxon>
        <taxon>Bacilli</taxon>
        <taxon>Bacillales</taxon>
        <taxon>Paenibacillaceae</taxon>
        <taxon>Paenibacillus</taxon>
    </lineage>
</organism>
<sequence>MWRFIHTGNRSPAENMAIDEAILAAQEKGLVPPTVRFYGWNPASVSIGYFQPSKEIDFGALRERGLGFVRRATGGRAVLHDNELTYSLIVPENYPGIPASVTEAYRVLSMGLLLGFRKLGLDARMTGLDVPAGNGAASSPGGPMSAACFDSPSKYELVVEGRKIAGSAQMRSKGVILQHGSILLELDVDTLFEVLRFREPSDKCRMKKVFERKAVAINSCLRHKGLPIATMRDLEQSFRSGFSAGLGTDLVTGELTEYETDLVRRLAQEKYAADSWNLQR</sequence>
<keyword evidence="2" id="KW-0808">Transferase</keyword>
<dbReference type="PANTHER" id="PTHR43679">
    <property type="entry name" value="OCTANOYLTRANSFERASE LIPM-RELATED"/>
    <property type="match status" value="1"/>
</dbReference>
<dbReference type="AlphaFoldDB" id="A0A0D5NGB4"/>
<proteinExistence type="predicted"/>
<dbReference type="Pfam" id="PF21948">
    <property type="entry name" value="LplA-B_cat"/>
    <property type="match status" value="1"/>
</dbReference>
<dbReference type="KEGG" id="pbj:VN24_07425"/>
<gene>
    <name evidence="2" type="ORF">VN24_07425</name>
</gene>
<dbReference type="PROSITE" id="PS51733">
    <property type="entry name" value="BPL_LPL_CATALYTIC"/>
    <property type="match status" value="1"/>
</dbReference>
<accession>A0A0D5NGB4</accession>
<dbReference type="Proteomes" id="UP000032633">
    <property type="component" value="Chromosome"/>
</dbReference>
<evidence type="ECO:0000313" key="3">
    <source>
        <dbReference type="Proteomes" id="UP000032633"/>
    </source>
</evidence>
<name>A0A0D5NGB4_9BACL</name>
<evidence type="ECO:0000259" key="1">
    <source>
        <dbReference type="PROSITE" id="PS51733"/>
    </source>
</evidence>
<dbReference type="Gene3D" id="3.30.930.10">
    <property type="entry name" value="Bira Bifunctional Protein, Domain 2"/>
    <property type="match status" value="1"/>
</dbReference>
<dbReference type="PATRIC" id="fig|1126833.4.peg.1630"/>
<dbReference type="GO" id="GO:0140096">
    <property type="term" value="F:catalytic activity, acting on a protein"/>
    <property type="evidence" value="ECO:0007669"/>
    <property type="project" value="UniProtKB-ARBA"/>
</dbReference>